<dbReference type="EMBL" id="SNWM01000001">
    <property type="protein sequence ID" value="TDO24639.1"/>
    <property type="molecule type" value="Genomic_DNA"/>
</dbReference>
<organism evidence="2 3">
    <name type="scientific">Pedobacter duraquae</name>
    <dbReference type="NCBI Taxonomy" id="425511"/>
    <lineage>
        <taxon>Bacteria</taxon>
        <taxon>Pseudomonadati</taxon>
        <taxon>Bacteroidota</taxon>
        <taxon>Sphingobacteriia</taxon>
        <taxon>Sphingobacteriales</taxon>
        <taxon>Sphingobacteriaceae</taxon>
        <taxon>Pedobacter</taxon>
    </lineage>
</organism>
<dbReference type="OrthoDB" id="1427297at2"/>
<reference evidence="2 3" key="1">
    <citation type="submission" date="2019-03" db="EMBL/GenBank/DDBJ databases">
        <title>Genomic Encyclopedia of Archaeal and Bacterial Type Strains, Phase II (KMG-II): from individual species to whole genera.</title>
        <authorList>
            <person name="Goeker M."/>
        </authorList>
    </citation>
    <scope>NUCLEOTIDE SEQUENCE [LARGE SCALE GENOMIC DNA]</scope>
    <source>
        <strain evidence="2 3">DSM 19034</strain>
    </source>
</reference>
<keyword evidence="1" id="KW-0472">Membrane</keyword>
<gene>
    <name evidence="2" type="ORF">CLV32_0931</name>
</gene>
<keyword evidence="3" id="KW-1185">Reference proteome</keyword>
<proteinExistence type="predicted"/>
<evidence type="ECO:0000256" key="1">
    <source>
        <dbReference type="SAM" id="Phobius"/>
    </source>
</evidence>
<comment type="caution">
    <text evidence="2">The sequence shown here is derived from an EMBL/GenBank/DDBJ whole genome shotgun (WGS) entry which is preliminary data.</text>
</comment>
<dbReference type="RefSeq" id="WP_133552798.1">
    <property type="nucleotide sequence ID" value="NZ_SNWM01000001.1"/>
</dbReference>
<dbReference type="AlphaFoldDB" id="A0A4R6IQM6"/>
<name>A0A4R6IQM6_9SPHI</name>
<protein>
    <submittedName>
        <fullName evidence="2">Uncharacterized protein</fullName>
    </submittedName>
</protein>
<feature type="transmembrane region" description="Helical" evidence="1">
    <location>
        <begin position="12"/>
        <end position="32"/>
    </location>
</feature>
<evidence type="ECO:0000313" key="3">
    <source>
        <dbReference type="Proteomes" id="UP000295499"/>
    </source>
</evidence>
<keyword evidence="1" id="KW-1133">Transmembrane helix</keyword>
<keyword evidence="1" id="KW-0812">Transmembrane</keyword>
<evidence type="ECO:0000313" key="2">
    <source>
        <dbReference type="EMBL" id="TDO24639.1"/>
    </source>
</evidence>
<dbReference type="Proteomes" id="UP000295499">
    <property type="component" value="Unassembled WGS sequence"/>
</dbReference>
<sequence length="296" mass="34366">MEKIEYGDVNKFLVSIGLILIVLSFIIPYYSLKEDFGVYLENSKIMQLQPHMQILILRKQMQVAFLQDIIPYISILLFSGGVLISQWGLCRWFKRQKSIDEKFDTELAKSKLELTAMSPVEVFEKAQNEVDEIEAANTEESQTPTSNNSLIEYLKVEERVYNLFKNNRNKNFETYSQMRLGQIEIDIVMASKSSAFLDRIIEIKYYQTNFNHYVVDKALVQLNNKIIYYKSNTNRNAVPVLMIIYEPNTLGTGNIPSVQAQVIEWASQYPDLNHLKIVFSTISEIETFDVKILLKK</sequence>
<accession>A0A4R6IQM6</accession>
<feature type="transmembrane region" description="Helical" evidence="1">
    <location>
        <begin position="69"/>
        <end position="89"/>
    </location>
</feature>